<dbReference type="AlphaFoldDB" id="A0A1Y1XMC2"/>
<dbReference type="PANTHER" id="PTHR43213">
    <property type="entry name" value="BIFUNCTIONAL DTTP/UTP PYROPHOSPHATASE/METHYLTRANSFERASE PROTEIN-RELATED"/>
    <property type="match status" value="1"/>
</dbReference>
<dbReference type="HAMAP" id="MF_00528">
    <property type="entry name" value="Maf"/>
    <property type="match status" value="1"/>
</dbReference>
<dbReference type="Proteomes" id="UP000193944">
    <property type="component" value="Unassembled WGS sequence"/>
</dbReference>
<gene>
    <name evidence="3" type="ORF">BCR32DRAFT_264746</name>
</gene>
<comment type="cofactor">
    <cofactor evidence="1">
        <name>a divalent metal cation</name>
        <dbReference type="ChEBI" id="CHEBI:60240"/>
    </cofactor>
</comment>
<keyword evidence="4" id="KW-1185">Reference proteome</keyword>
<dbReference type="SUPFAM" id="SSF52972">
    <property type="entry name" value="ITPase-like"/>
    <property type="match status" value="2"/>
</dbReference>
<dbReference type="OrthoDB" id="10267058at2759"/>
<evidence type="ECO:0000313" key="4">
    <source>
        <dbReference type="Proteomes" id="UP000193944"/>
    </source>
</evidence>
<dbReference type="GO" id="GO:0047429">
    <property type="term" value="F:nucleoside triphosphate diphosphatase activity"/>
    <property type="evidence" value="ECO:0007669"/>
    <property type="project" value="InterPro"/>
</dbReference>
<protein>
    <submittedName>
        <fullName evidence="3">Maf-like protein</fullName>
    </submittedName>
</protein>
<evidence type="ECO:0000256" key="1">
    <source>
        <dbReference type="ARBA" id="ARBA00001968"/>
    </source>
</evidence>
<keyword evidence="2" id="KW-0378">Hydrolase</keyword>
<reference evidence="3 4" key="2">
    <citation type="submission" date="2016-08" db="EMBL/GenBank/DDBJ databases">
        <title>Pervasive Adenine N6-methylation of Active Genes in Fungi.</title>
        <authorList>
            <consortium name="DOE Joint Genome Institute"/>
            <person name="Mondo S.J."/>
            <person name="Dannebaum R.O."/>
            <person name="Kuo R.C."/>
            <person name="Labutti K."/>
            <person name="Haridas S."/>
            <person name="Kuo A."/>
            <person name="Salamov A."/>
            <person name="Ahrendt S.R."/>
            <person name="Lipzen A."/>
            <person name="Sullivan W."/>
            <person name="Andreopoulos W.B."/>
            <person name="Clum A."/>
            <person name="Lindquist E."/>
            <person name="Daum C."/>
            <person name="Ramamoorthy G.K."/>
            <person name="Gryganskyi A."/>
            <person name="Culley D."/>
            <person name="Magnuson J.K."/>
            <person name="James T.Y."/>
            <person name="O'Malley M.A."/>
            <person name="Stajich J.E."/>
            <person name="Spatafora J.W."/>
            <person name="Visel A."/>
            <person name="Grigoriev I.V."/>
        </authorList>
    </citation>
    <scope>NUCLEOTIDE SEQUENCE [LARGE SCALE GENOMIC DNA]</scope>
    <source>
        <strain evidence="3 4">S4</strain>
    </source>
</reference>
<name>A0A1Y1XMC2_9FUNG</name>
<evidence type="ECO:0000256" key="2">
    <source>
        <dbReference type="ARBA" id="ARBA00022801"/>
    </source>
</evidence>
<organism evidence="3 4">
    <name type="scientific">Anaeromyces robustus</name>
    <dbReference type="NCBI Taxonomy" id="1754192"/>
    <lineage>
        <taxon>Eukaryota</taxon>
        <taxon>Fungi</taxon>
        <taxon>Fungi incertae sedis</taxon>
        <taxon>Chytridiomycota</taxon>
        <taxon>Chytridiomycota incertae sedis</taxon>
        <taxon>Neocallimastigomycetes</taxon>
        <taxon>Neocallimastigales</taxon>
        <taxon>Neocallimastigaceae</taxon>
        <taxon>Anaeromyces</taxon>
    </lineage>
</organism>
<dbReference type="EMBL" id="MCFG01000016">
    <property type="protein sequence ID" value="ORX86853.1"/>
    <property type="molecule type" value="Genomic_DNA"/>
</dbReference>
<sequence length="297" mass="33661">MNLNLPFLQKFKSNEENNKPLLNLVLGSGSPRRKEILSKLGIPFTVDPSKFDESVIDKNNTNVSNYVRRNSIEKSIEVYCRRKKVNNEKNIIVVGADTVVTCDNKILGKPNSVENAKETLKNLRGQNHSVFTGVSILFPLKDSSIVKNDKEAIFNLKKILTKIYKNKNNDNNNNKKRKIEDNILEIKVERLPFDKSYIPNASPITSHDIFETNKSLNDIVIISFVEETQVTFSSEDEAFSDEVIDAYVATGEPMDKAGSYGYQGISAFFIEKINGCYYNVVGFPAQRFFSILKQLLE</sequence>
<dbReference type="Gene3D" id="3.90.950.10">
    <property type="match status" value="1"/>
</dbReference>
<comment type="caution">
    <text evidence="3">The sequence shown here is derived from an EMBL/GenBank/DDBJ whole genome shotgun (WGS) entry which is preliminary data.</text>
</comment>
<dbReference type="InterPro" id="IPR003697">
    <property type="entry name" value="Maf-like"/>
</dbReference>
<accession>A0A1Y1XMC2</accession>
<dbReference type="STRING" id="1754192.A0A1Y1XMC2"/>
<dbReference type="PANTHER" id="PTHR43213:SF5">
    <property type="entry name" value="BIFUNCTIONAL DTTP_UTP PYROPHOSPHATASE_METHYLTRANSFERASE PROTEIN-RELATED"/>
    <property type="match status" value="1"/>
</dbReference>
<dbReference type="Pfam" id="PF02545">
    <property type="entry name" value="Maf"/>
    <property type="match status" value="2"/>
</dbReference>
<evidence type="ECO:0000313" key="3">
    <source>
        <dbReference type="EMBL" id="ORX86853.1"/>
    </source>
</evidence>
<dbReference type="InterPro" id="IPR029001">
    <property type="entry name" value="ITPase-like_fam"/>
</dbReference>
<reference evidence="3 4" key="1">
    <citation type="submission" date="2016-08" db="EMBL/GenBank/DDBJ databases">
        <title>A Parts List for Fungal Cellulosomes Revealed by Comparative Genomics.</title>
        <authorList>
            <consortium name="DOE Joint Genome Institute"/>
            <person name="Haitjema C.H."/>
            <person name="Gilmore S.P."/>
            <person name="Henske J.K."/>
            <person name="Solomon K.V."/>
            <person name="De Groot R."/>
            <person name="Kuo A."/>
            <person name="Mondo S.J."/>
            <person name="Salamov A.A."/>
            <person name="Labutti K."/>
            <person name="Zhao Z."/>
            <person name="Chiniquy J."/>
            <person name="Barry K."/>
            <person name="Brewer H.M."/>
            <person name="Purvine S.O."/>
            <person name="Wright A.T."/>
            <person name="Boxma B."/>
            <person name="Van Alen T."/>
            <person name="Hackstein J.H."/>
            <person name="Baker S.E."/>
            <person name="Grigoriev I.V."/>
            <person name="O'Malley M.A."/>
        </authorList>
    </citation>
    <scope>NUCLEOTIDE SEQUENCE [LARGE SCALE GENOMIC DNA]</scope>
    <source>
        <strain evidence="3 4">S4</strain>
    </source>
</reference>
<dbReference type="CDD" id="cd00555">
    <property type="entry name" value="Maf"/>
    <property type="match status" value="1"/>
</dbReference>
<proteinExistence type="inferred from homology"/>